<evidence type="ECO:0000256" key="2">
    <source>
        <dbReference type="ARBA" id="ARBA00022540"/>
    </source>
</evidence>
<accession>A0A2I3GMG2</accession>
<evidence type="ECO:0008006" key="6">
    <source>
        <dbReference type="Google" id="ProtNLM"/>
    </source>
</evidence>
<reference evidence="4" key="3">
    <citation type="submission" date="2025-09" db="UniProtKB">
        <authorList>
            <consortium name="Ensembl"/>
        </authorList>
    </citation>
    <scope>IDENTIFICATION</scope>
</reference>
<keyword evidence="3" id="KW-0648">Protein biosynthesis</keyword>
<evidence type="ECO:0000313" key="4">
    <source>
        <dbReference type="Ensembl" id="ENSNLEP00000032501.1"/>
    </source>
</evidence>
<dbReference type="PANTHER" id="PTHR13242">
    <property type="entry name" value="EUKARYOTIC TRANSLATION INITIATION FACTOR 3"/>
    <property type="match status" value="1"/>
</dbReference>
<evidence type="ECO:0000256" key="3">
    <source>
        <dbReference type="ARBA" id="ARBA00022917"/>
    </source>
</evidence>
<reference evidence="4" key="2">
    <citation type="submission" date="2025-08" db="UniProtKB">
        <authorList>
            <consortium name="Ensembl"/>
        </authorList>
    </citation>
    <scope>IDENTIFICATION</scope>
</reference>
<evidence type="ECO:0000256" key="1">
    <source>
        <dbReference type="ARBA" id="ARBA00022490"/>
    </source>
</evidence>
<keyword evidence="2" id="KW-0396">Initiation factor</keyword>
<dbReference type="STRING" id="61853.ENSNLEP00000032501"/>
<dbReference type="InterPro" id="IPR019382">
    <property type="entry name" value="eIF3l"/>
</dbReference>
<dbReference type="GO" id="GO:0005852">
    <property type="term" value="C:eukaryotic translation initiation factor 3 complex"/>
    <property type="evidence" value="ECO:0007669"/>
    <property type="project" value="InterPro"/>
</dbReference>
<dbReference type="Pfam" id="PF10255">
    <property type="entry name" value="Paf67"/>
    <property type="match status" value="1"/>
</dbReference>
<protein>
    <recommendedName>
        <fullName evidence="6">PCI domain-containing protein</fullName>
    </recommendedName>
</protein>
<sequence length="327" mass="38216">QFQSFSQYCCKTAKKSEEEIDFLCSNPKIWNVHSVLNVLHSLVDKSNINRQLEVYTSRGDPESVAGEILGYFSLVELLCLHSLVLENIKLNQKIMYSCVLECQVTTYYYVGFAYLMMHCYQDAIQVFANTLLYIQRTKSMFQRTTYKYELINKQNDQMHALLAIALMMYPMHEKYGDKLLCMQNSHPQVYEEFFSYCCPKFLSPVVPNYDNVCPKYHKEPFLQQLKVFSDEEQQQAQLSSICSFLKLYTTMPVAKLAGSLDLTEQQFRIQLVVFKHKMKNLVWTSGISALDVVDFYIGKDMIHITDTKVAKHYGDIFIRQIHKFEEP</sequence>
<dbReference type="InParanoid" id="A0A2I3GMG2"/>
<dbReference type="AlphaFoldDB" id="A0A2I3GMG2"/>
<organism evidence="4 5">
    <name type="scientific">Nomascus leucogenys</name>
    <name type="common">Northern white-cheeked gibbon</name>
    <name type="synonym">Hylobates leucogenys</name>
    <dbReference type="NCBI Taxonomy" id="61853"/>
    <lineage>
        <taxon>Eukaryota</taxon>
        <taxon>Metazoa</taxon>
        <taxon>Chordata</taxon>
        <taxon>Craniata</taxon>
        <taxon>Vertebrata</taxon>
        <taxon>Euteleostomi</taxon>
        <taxon>Mammalia</taxon>
        <taxon>Eutheria</taxon>
        <taxon>Euarchontoglires</taxon>
        <taxon>Primates</taxon>
        <taxon>Haplorrhini</taxon>
        <taxon>Catarrhini</taxon>
        <taxon>Hylobatidae</taxon>
        <taxon>Nomascus</taxon>
    </lineage>
</organism>
<proteinExistence type="predicted"/>
<dbReference type="GeneTree" id="ENSGT00390000000411"/>
<keyword evidence="5" id="KW-1185">Reference proteome</keyword>
<dbReference type="PANTHER" id="PTHR13242:SF0">
    <property type="entry name" value="EUKARYOTIC TRANSLATION INITIATION FACTOR 3 SUBUNIT L"/>
    <property type="match status" value="1"/>
</dbReference>
<dbReference type="GO" id="GO:0003743">
    <property type="term" value="F:translation initiation factor activity"/>
    <property type="evidence" value="ECO:0007669"/>
    <property type="project" value="UniProtKB-KW"/>
</dbReference>
<dbReference type="EMBL" id="ADFV01193025">
    <property type="status" value="NOT_ANNOTATED_CDS"/>
    <property type="molecule type" value="Genomic_DNA"/>
</dbReference>
<evidence type="ECO:0000313" key="5">
    <source>
        <dbReference type="Proteomes" id="UP000001073"/>
    </source>
</evidence>
<dbReference type="Ensembl" id="ENSNLET00000054413.1">
    <property type="protein sequence ID" value="ENSNLEP00000032501.1"/>
    <property type="gene ID" value="ENSNLEG00000034940.1"/>
</dbReference>
<name>A0A2I3GMG2_NOMLE</name>
<dbReference type="OMA" id="NDQMHAL"/>
<keyword evidence="1" id="KW-0963">Cytoplasm</keyword>
<reference evidence="4 5" key="1">
    <citation type="submission" date="2012-10" db="EMBL/GenBank/DDBJ databases">
        <authorList>
            <consortium name="Gibbon Genome Sequencing Consortium"/>
        </authorList>
    </citation>
    <scope>NUCLEOTIDE SEQUENCE [LARGE SCALE GENOMIC DNA]</scope>
</reference>
<dbReference type="Proteomes" id="UP000001073">
    <property type="component" value="Chromosome 22a"/>
</dbReference>